<feature type="transmembrane region" description="Helical" evidence="1">
    <location>
        <begin position="7"/>
        <end position="26"/>
    </location>
</feature>
<feature type="transmembrane region" description="Helical" evidence="1">
    <location>
        <begin position="38"/>
        <end position="55"/>
    </location>
</feature>
<keyword evidence="1" id="KW-0812">Transmembrane</keyword>
<reference evidence="2" key="1">
    <citation type="submission" date="2022-08" db="EMBL/GenBank/DDBJ databases">
        <title>Chryseobacterium antibioticum,isolated from the rhizosphere soil of Pyrola in Tibet.</title>
        <authorList>
            <person name="Kan Y."/>
        </authorList>
    </citation>
    <scope>NUCLEOTIDE SEQUENCE</scope>
    <source>
        <strain evidence="2">Pc2-12</strain>
    </source>
</reference>
<keyword evidence="3" id="KW-1185">Reference proteome</keyword>
<feature type="transmembrane region" description="Helical" evidence="1">
    <location>
        <begin position="62"/>
        <end position="89"/>
    </location>
</feature>
<name>A0ABT2IHY0_9FLAO</name>
<dbReference type="Proteomes" id="UP001142057">
    <property type="component" value="Unassembled WGS sequence"/>
</dbReference>
<evidence type="ECO:0000313" key="3">
    <source>
        <dbReference type="Proteomes" id="UP001142057"/>
    </source>
</evidence>
<organism evidence="2 3">
    <name type="scientific">Chryseobacterium pyrolae</name>
    <dbReference type="NCBI Taxonomy" id="2987481"/>
    <lineage>
        <taxon>Bacteria</taxon>
        <taxon>Pseudomonadati</taxon>
        <taxon>Bacteroidota</taxon>
        <taxon>Flavobacteriia</taxon>
        <taxon>Flavobacteriales</taxon>
        <taxon>Weeksellaceae</taxon>
        <taxon>Chryseobacterium group</taxon>
        <taxon>Chryseobacterium</taxon>
    </lineage>
</organism>
<comment type="caution">
    <text evidence="2">The sequence shown here is derived from an EMBL/GenBank/DDBJ whole genome shotgun (WGS) entry which is preliminary data.</text>
</comment>
<accession>A0ABT2IHY0</accession>
<sequence>MKNKILFSMYIALTAIFITGIVLSFNRYSFAGYYTDKAINVLWLLSTILTVIGFWREKAAKIYGILLVTLVLLSIIPMMIPFFGIVYYFSTTDDFQQIQLDNTYRIERTRPGALSKIKIQVYKNEGLIEKQLYDTPYQQVLKNTLENQHDPNPPIQKAKLVNLSKDSIGIEYLIQGYRKVFYHKENDDLYNL</sequence>
<keyword evidence="1" id="KW-0472">Membrane</keyword>
<keyword evidence="1" id="KW-1133">Transmembrane helix</keyword>
<evidence type="ECO:0000313" key="2">
    <source>
        <dbReference type="EMBL" id="MCT2408152.1"/>
    </source>
</evidence>
<gene>
    <name evidence="2" type="ORF">NZD88_11425</name>
</gene>
<dbReference type="RefSeq" id="WP_259829256.1">
    <property type="nucleotide sequence ID" value="NZ_JANZQH010000004.1"/>
</dbReference>
<proteinExistence type="predicted"/>
<protein>
    <submittedName>
        <fullName evidence="2">Uncharacterized protein</fullName>
    </submittedName>
</protein>
<dbReference type="EMBL" id="JANZQH010000004">
    <property type="protein sequence ID" value="MCT2408152.1"/>
    <property type="molecule type" value="Genomic_DNA"/>
</dbReference>
<evidence type="ECO:0000256" key="1">
    <source>
        <dbReference type="SAM" id="Phobius"/>
    </source>
</evidence>